<dbReference type="InterPro" id="IPR008538">
    <property type="entry name" value="Uma2"/>
</dbReference>
<organism evidence="2 3">
    <name type="scientific">Enterovirga aerilata</name>
    <dbReference type="NCBI Taxonomy" id="2730920"/>
    <lineage>
        <taxon>Bacteria</taxon>
        <taxon>Pseudomonadati</taxon>
        <taxon>Pseudomonadota</taxon>
        <taxon>Alphaproteobacteria</taxon>
        <taxon>Hyphomicrobiales</taxon>
        <taxon>Methylobacteriaceae</taxon>
        <taxon>Enterovirga</taxon>
    </lineage>
</organism>
<protein>
    <submittedName>
        <fullName evidence="2">Uma2 family endonuclease</fullName>
    </submittedName>
</protein>
<dbReference type="PANTHER" id="PTHR36558">
    <property type="entry name" value="GLR1098 PROTEIN"/>
    <property type="match status" value="1"/>
</dbReference>
<reference evidence="2 3" key="1">
    <citation type="submission" date="2020-04" db="EMBL/GenBank/DDBJ databases">
        <title>Enterovirga sp. isolate from soil.</title>
        <authorList>
            <person name="Chea S."/>
            <person name="Kim D.-U."/>
        </authorList>
    </citation>
    <scope>NUCLEOTIDE SEQUENCE [LARGE SCALE GENOMIC DNA]</scope>
    <source>
        <strain evidence="2 3">DB1703</strain>
    </source>
</reference>
<keyword evidence="2" id="KW-0540">Nuclease</keyword>
<keyword evidence="2" id="KW-0378">Hydrolase</keyword>
<dbReference type="SUPFAM" id="SSF52980">
    <property type="entry name" value="Restriction endonuclease-like"/>
    <property type="match status" value="1"/>
</dbReference>
<dbReference type="Pfam" id="PF05685">
    <property type="entry name" value="Uma2"/>
    <property type="match status" value="1"/>
</dbReference>
<dbReference type="PANTHER" id="PTHR36558:SF1">
    <property type="entry name" value="RESTRICTION ENDONUCLEASE DOMAIN-CONTAINING PROTEIN-RELATED"/>
    <property type="match status" value="1"/>
</dbReference>
<feature type="domain" description="Putative restriction endonuclease" evidence="1">
    <location>
        <begin position="19"/>
        <end position="188"/>
    </location>
</feature>
<evidence type="ECO:0000313" key="3">
    <source>
        <dbReference type="Proteomes" id="UP000564885"/>
    </source>
</evidence>
<accession>A0A849I3L2</accession>
<dbReference type="InterPro" id="IPR012296">
    <property type="entry name" value="Nuclease_put_TT1808"/>
</dbReference>
<dbReference type="EMBL" id="JABEPP010000004">
    <property type="protein sequence ID" value="NNM74002.1"/>
    <property type="molecule type" value="Genomic_DNA"/>
</dbReference>
<dbReference type="CDD" id="cd06260">
    <property type="entry name" value="DUF820-like"/>
    <property type="match status" value="1"/>
</dbReference>
<keyword evidence="2" id="KW-0255">Endonuclease</keyword>
<proteinExistence type="predicted"/>
<dbReference type="RefSeq" id="WP_171219435.1">
    <property type="nucleotide sequence ID" value="NZ_JABEPP010000004.1"/>
</dbReference>
<dbReference type="Gene3D" id="3.90.1570.10">
    <property type="entry name" value="tt1808, chain A"/>
    <property type="match status" value="1"/>
</dbReference>
<gene>
    <name evidence="2" type="ORF">HJG44_16590</name>
</gene>
<comment type="caution">
    <text evidence="2">The sequence shown here is derived from an EMBL/GenBank/DDBJ whole genome shotgun (WGS) entry which is preliminary data.</text>
</comment>
<dbReference type="InterPro" id="IPR011335">
    <property type="entry name" value="Restrct_endonuc-II-like"/>
</dbReference>
<dbReference type="GO" id="GO:0004519">
    <property type="term" value="F:endonuclease activity"/>
    <property type="evidence" value="ECO:0007669"/>
    <property type="project" value="UniProtKB-KW"/>
</dbReference>
<dbReference type="AlphaFoldDB" id="A0A849I3L2"/>
<evidence type="ECO:0000313" key="2">
    <source>
        <dbReference type="EMBL" id="NNM74002.1"/>
    </source>
</evidence>
<sequence>MSARLSEADGLSREGFLAFLEDRPDEERWELFDGVPLMQASPRLDHQIIAFNLAKLIDAATAETDPSWAAVPQGMVDLTGVFPGNMYIPDVMVLDSHGVDLTSSYTAKCIVAAEVVSPSDRRRIGRGLGRKIEVKTERYRALPGCEAVLVVEQDRMEAVLHLRAEDGWRAERIEGPDAELSIPVLGLVCQLRELYLRTPLARTT</sequence>
<dbReference type="Proteomes" id="UP000564885">
    <property type="component" value="Unassembled WGS sequence"/>
</dbReference>
<name>A0A849I3L2_9HYPH</name>
<evidence type="ECO:0000259" key="1">
    <source>
        <dbReference type="Pfam" id="PF05685"/>
    </source>
</evidence>
<keyword evidence="3" id="KW-1185">Reference proteome</keyword>